<gene>
    <name evidence="1" type="primary">paaA</name>
    <name evidence="1" type="ORF">GHT07_17035</name>
</gene>
<dbReference type="Proteomes" id="UP000487350">
    <property type="component" value="Unassembled WGS sequence"/>
</dbReference>
<dbReference type="RefSeq" id="WP_153586297.1">
    <property type="nucleotide sequence ID" value="NZ_WJBU01000018.1"/>
</dbReference>
<evidence type="ECO:0000313" key="2">
    <source>
        <dbReference type="Proteomes" id="UP000487350"/>
    </source>
</evidence>
<sequence length="336" mass="38274">MYTQAMDTMGKDEGAAKAVRSAEEMKLQERFDARIDNGDFIEAKDWMPDHYRKTLVRQISQHAHSEIVGMLPEGNWISRAPTLKRKAILLAKVQDEGGHGLYLYSAAETLGTSRDQMIEALHSGRAKYSSIFNYPTLTWADVGVIGWLVDGAAIMNQVPICRCSFGPYARAMIRVCREESFHQRQGYEALLTMMEKGTEAQRVMVQDAVNRWWWPSIMMFGPPDDQSPNSAQSMRWGIKRVSNDELRQKFIDATVEQAKLLGVTLPDPELKWNEERQHYDFGKIDWDEFFNVIAGNGPCNRERLAARVKAWDEGAWVREAAMAYAAKQTEPMKEAA</sequence>
<dbReference type="InterPro" id="IPR007814">
    <property type="entry name" value="PaaA_PaaC"/>
</dbReference>
<dbReference type="OrthoDB" id="5292502at2"/>
<comment type="caution">
    <text evidence="1">The sequence shown here is derived from an EMBL/GenBank/DDBJ whole genome shotgun (WGS) entry which is preliminary data.</text>
</comment>
<dbReference type="PANTHER" id="PTHR30458:SF2">
    <property type="entry name" value="1,2-PHENYLACETYL-COA EPOXIDASE, SUBUNIT A"/>
    <property type="match status" value="1"/>
</dbReference>
<dbReference type="GO" id="GO:0097266">
    <property type="term" value="F:phenylacetyl-CoA 1,2-epoxidase activity"/>
    <property type="evidence" value="ECO:0007669"/>
    <property type="project" value="UniProtKB-EC"/>
</dbReference>
<dbReference type="EC" id="1.14.13.149" evidence="1"/>
<dbReference type="InterPro" id="IPR009078">
    <property type="entry name" value="Ferritin-like_SF"/>
</dbReference>
<keyword evidence="1" id="KW-0560">Oxidoreductase</keyword>
<dbReference type="InterPro" id="IPR052703">
    <property type="entry name" value="Aromatic_CoA_ox/epox"/>
</dbReference>
<proteinExistence type="predicted"/>
<evidence type="ECO:0000313" key="1">
    <source>
        <dbReference type="EMBL" id="MRD48984.1"/>
    </source>
</evidence>
<dbReference type="FunFam" id="1.20.1260.10:FF:000010">
    <property type="entry name" value="1,2-phenylacetyl-CoA epoxidase subunit A"/>
    <property type="match status" value="1"/>
</dbReference>
<dbReference type="InterPro" id="IPR012347">
    <property type="entry name" value="Ferritin-like"/>
</dbReference>
<dbReference type="EMBL" id="WJBU01000018">
    <property type="protein sequence ID" value="MRD48984.1"/>
    <property type="molecule type" value="Genomic_DNA"/>
</dbReference>
<protein>
    <submittedName>
        <fullName evidence="1">1,2-phenylacetyl-CoA epoxidase subunit A</fullName>
        <ecNumber evidence="1">1.14.13.149</ecNumber>
    </submittedName>
</protein>
<dbReference type="GO" id="GO:0005829">
    <property type="term" value="C:cytosol"/>
    <property type="evidence" value="ECO:0007669"/>
    <property type="project" value="TreeGrafter"/>
</dbReference>
<dbReference type="Gene3D" id="1.20.1260.10">
    <property type="match status" value="1"/>
</dbReference>
<dbReference type="SUPFAM" id="SSF47240">
    <property type="entry name" value="Ferritin-like"/>
    <property type="match status" value="1"/>
</dbReference>
<dbReference type="GO" id="GO:0010124">
    <property type="term" value="P:phenylacetate catabolic process"/>
    <property type="evidence" value="ECO:0007669"/>
    <property type="project" value="InterPro"/>
</dbReference>
<dbReference type="InterPro" id="IPR011881">
    <property type="entry name" value="PaaA"/>
</dbReference>
<reference evidence="1 2" key="1">
    <citation type="submission" date="2019-11" db="EMBL/GenBank/DDBJ databases">
        <title>Caenimonas koreensis gen. nov., sp. nov., isolated from activated sludge.</title>
        <authorList>
            <person name="Seung H.R."/>
        </authorList>
    </citation>
    <scope>NUCLEOTIDE SEQUENCE [LARGE SCALE GENOMIC DNA]</scope>
    <source>
        <strain evidence="1 2">EMB320</strain>
    </source>
</reference>
<dbReference type="Pfam" id="PF05138">
    <property type="entry name" value="PaaA_PaaC"/>
    <property type="match status" value="1"/>
</dbReference>
<organism evidence="1 2">
    <name type="scientific">Caenimonas koreensis DSM 17982</name>
    <dbReference type="NCBI Taxonomy" id="1121255"/>
    <lineage>
        <taxon>Bacteria</taxon>
        <taxon>Pseudomonadati</taxon>
        <taxon>Pseudomonadota</taxon>
        <taxon>Betaproteobacteria</taxon>
        <taxon>Burkholderiales</taxon>
        <taxon>Comamonadaceae</taxon>
        <taxon>Caenimonas</taxon>
    </lineage>
</organism>
<accession>A0A844AY72</accession>
<dbReference type="AlphaFoldDB" id="A0A844AY72"/>
<keyword evidence="2" id="KW-1185">Reference proteome</keyword>
<dbReference type="NCBIfam" id="TIGR02156">
    <property type="entry name" value="PA_CoA_Oxy1"/>
    <property type="match status" value="1"/>
</dbReference>
<dbReference type="PANTHER" id="PTHR30458">
    <property type="entry name" value="PHENYLACETIC ACID DEGRADATION PROTEIN PAA"/>
    <property type="match status" value="1"/>
</dbReference>
<name>A0A844AY72_9BURK</name>